<feature type="transmembrane region" description="Helical" evidence="9">
    <location>
        <begin position="284"/>
        <end position="314"/>
    </location>
</feature>
<dbReference type="EMBL" id="BAAAQN010000030">
    <property type="protein sequence ID" value="GAA2040555.1"/>
    <property type="molecule type" value="Genomic_DNA"/>
</dbReference>
<feature type="transmembrane region" description="Helical" evidence="9">
    <location>
        <begin position="102"/>
        <end position="128"/>
    </location>
</feature>
<feature type="transmembrane region" description="Helical" evidence="9">
    <location>
        <begin position="208"/>
        <end position="230"/>
    </location>
</feature>
<protein>
    <submittedName>
        <fullName evidence="10">Cytosine permease</fullName>
    </submittedName>
</protein>
<comment type="subcellular location">
    <subcellularLocation>
        <location evidence="1">Membrane</location>
        <topology evidence="1">Multi-pass membrane protein</topology>
    </subcellularLocation>
</comment>
<feature type="transmembrane region" description="Helical" evidence="9">
    <location>
        <begin position="170"/>
        <end position="188"/>
    </location>
</feature>
<dbReference type="PANTHER" id="PTHR31806:SF1">
    <property type="entry name" value="PURINE-CYTOSINE PERMEASE FCY2-RELATED"/>
    <property type="match status" value="1"/>
</dbReference>
<evidence type="ECO:0000256" key="7">
    <source>
        <dbReference type="PIRNR" id="PIRNR002744"/>
    </source>
</evidence>
<feature type="transmembrane region" description="Helical" evidence="9">
    <location>
        <begin position="357"/>
        <end position="376"/>
    </location>
</feature>
<accession>A0ABN2UPQ7</accession>
<evidence type="ECO:0000256" key="6">
    <source>
        <dbReference type="ARBA" id="ARBA00023136"/>
    </source>
</evidence>
<keyword evidence="5 9" id="KW-1133">Transmembrane helix</keyword>
<evidence type="ECO:0000256" key="3">
    <source>
        <dbReference type="ARBA" id="ARBA00022448"/>
    </source>
</evidence>
<name>A0ABN2UPQ7_9ACTN</name>
<dbReference type="Gene3D" id="1.10.4160.10">
    <property type="entry name" value="Hydantoin permease"/>
    <property type="match status" value="1"/>
</dbReference>
<evidence type="ECO:0000256" key="5">
    <source>
        <dbReference type="ARBA" id="ARBA00022989"/>
    </source>
</evidence>
<feature type="region of interest" description="Disordered" evidence="8">
    <location>
        <begin position="463"/>
        <end position="485"/>
    </location>
</feature>
<reference evidence="10 11" key="1">
    <citation type="journal article" date="2019" name="Int. J. Syst. Evol. Microbiol.">
        <title>The Global Catalogue of Microorganisms (GCM) 10K type strain sequencing project: providing services to taxonomists for standard genome sequencing and annotation.</title>
        <authorList>
            <consortium name="The Broad Institute Genomics Platform"/>
            <consortium name="The Broad Institute Genome Sequencing Center for Infectious Disease"/>
            <person name="Wu L."/>
            <person name="Ma J."/>
        </authorList>
    </citation>
    <scope>NUCLEOTIDE SEQUENCE [LARGE SCALE GENOMIC DNA]</scope>
    <source>
        <strain evidence="10 11">JCM 16014</strain>
    </source>
</reference>
<evidence type="ECO:0000256" key="9">
    <source>
        <dbReference type="SAM" id="Phobius"/>
    </source>
</evidence>
<keyword evidence="3 7" id="KW-0813">Transport</keyword>
<feature type="transmembrane region" description="Helical" evidence="9">
    <location>
        <begin position="326"/>
        <end position="345"/>
    </location>
</feature>
<dbReference type="RefSeq" id="WP_344667935.1">
    <property type="nucleotide sequence ID" value="NZ_BAAAQN010000030.1"/>
</dbReference>
<feature type="transmembrane region" description="Helical" evidence="9">
    <location>
        <begin position="435"/>
        <end position="452"/>
    </location>
</feature>
<feature type="transmembrane region" description="Helical" evidence="9">
    <location>
        <begin position="396"/>
        <end position="415"/>
    </location>
</feature>
<feature type="transmembrane region" description="Helical" evidence="9">
    <location>
        <begin position="242"/>
        <end position="264"/>
    </location>
</feature>
<feature type="transmembrane region" description="Helical" evidence="9">
    <location>
        <begin position="62"/>
        <end position="82"/>
    </location>
</feature>
<organism evidence="10 11">
    <name type="scientific">Catenulispora yoronensis</name>
    <dbReference type="NCBI Taxonomy" id="450799"/>
    <lineage>
        <taxon>Bacteria</taxon>
        <taxon>Bacillati</taxon>
        <taxon>Actinomycetota</taxon>
        <taxon>Actinomycetes</taxon>
        <taxon>Catenulisporales</taxon>
        <taxon>Catenulisporaceae</taxon>
        <taxon>Catenulispora</taxon>
    </lineage>
</organism>
<evidence type="ECO:0000256" key="1">
    <source>
        <dbReference type="ARBA" id="ARBA00004141"/>
    </source>
</evidence>
<feature type="transmembrane region" description="Helical" evidence="9">
    <location>
        <begin position="134"/>
        <end position="158"/>
    </location>
</feature>
<evidence type="ECO:0000256" key="4">
    <source>
        <dbReference type="ARBA" id="ARBA00022692"/>
    </source>
</evidence>
<sequence length="485" mass="51653">MSEPARPRPGGPGRIEVRSIDHVPDEERHGRVRDQFTLWFALNANIFPVVLGGVAVSMGLTFVWAVLAVVTGTVVGLLLVGFHAVQGPRLGVPQMIQSRGQFGFFGAVFVFAASIVLDFGFLAAQLVIQADALHLLVGSVSVPAWIAILAVPVVVLTISGYDWIHRWQRWLTLVLGATFVVVFVQAVADGRALTAAAAGTRAPSFTHFFAAVGLFVIAMVSWAPYVSDYSRYLPAAVNKARTFWAVVLGCAIPTLLCASLGSYLAGIVPEDSTVAAVQEVAGDWALPVMAVSLVGSDVANSYTGMLAVAGIVSCFRDVRNSVRTRVAGSVLVIAAGTVSALLGYRSFVGNLSDFLNVLLYVFIPWSAINLVDYYFVRHGDYDVESFFSRRGRYGAFQWRGLTAYALAVLVQIPFIHQTYLTGPMVSVLGGTDISWVVGGIAGVVFSVIALRFPAGTAATYENTAENTAQNTADGPASAVERPGQA</sequence>
<dbReference type="PANTHER" id="PTHR31806">
    <property type="entry name" value="PURINE-CYTOSINE PERMEASE FCY2-RELATED"/>
    <property type="match status" value="1"/>
</dbReference>
<evidence type="ECO:0000313" key="10">
    <source>
        <dbReference type="EMBL" id="GAA2040555.1"/>
    </source>
</evidence>
<dbReference type="PIRSF" id="PIRSF002744">
    <property type="entry name" value="Pur-cyt_permease"/>
    <property type="match status" value="1"/>
</dbReference>
<comment type="similarity">
    <text evidence="2 7">Belongs to the purine-cytosine permease (2.A.39) family.</text>
</comment>
<keyword evidence="6 7" id="KW-0472">Membrane</keyword>
<dbReference type="Pfam" id="PF02133">
    <property type="entry name" value="Transp_cyt_pur"/>
    <property type="match status" value="1"/>
</dbReference>
<gene>
    <name evidence="10" type="ORF">GCM10009839_48390</name>
</gene>
<dbReference type="InterPro" id="IPR026030">
    <property type="entry name" value="Pur-cyt_permease_Fcy2/21/22"/>
</dbReference>
<feature type="compositionally biased region" description="Low complexity" evidence="8">
    <location>
        <begin position="463"/>
        <end position="472"/>
    </location>
</feature>
<feature type="region of interest" description="Disordered" evidence="8">
    <location>
        <begin position="1"/>
        <end position="20"/>
    </location>
</feature>
<comment type="caution">
    <text evidence="10">The sequence shown here is derived from an EMBL/GenBank/DDBJ whole genome shotgun (WGS) entry which is preliminary data.</text>
</comment>
<dbReference type="InterPro" id="IPR001248">
    <property type="entry name" value="Pur-cyt_permease"/>
</dbReference>
<evidence type="ECO:0000256" key="2">
    <source>
        <dbReference type="ARBA" id="ARBA00008974"/>
    </source>
</evidence>
<keyword evidence="11" id="KW-1185">Reference proteome</keyword>
<dbReference type="Proteomes" id="UP001500751">
    <property type="component" value="Unassembled WGS sequence"/>
</dbReference>
<evidence type="ECO:0000313" key="11">
    <source>
        <dbReference type="Proteomes" id="UP001500751"/>
    </source>
</evidence>
<evidence type="ECO:0000256" key="8">
    <source>
        <dbReference type="SAM" id="MobiDB-lite"/>
    </source>
</evidence>
<keyword evidence="4 9" id="KW-0812">Transmembrane</keyword>
<feature type="transmembrane region" description="Helical" evidence="9">
    <location>
        <begin position="36"/>
        <end position="56"/>
    </location>
</feature>
<proteinExistence type="inferred from homology"/>